<keyword evidence="7" id="KW-0807">Transducer</keyword>
<feature type="binding site" evidence="9">
    <location>
        <position position="54"/>
    </location>
    <ligand>
        <name>Mg(2+)</name>
        <dbReference type="ChEBI" id="CHEBI:18420"/>
    </ligand>
</feature>
<evidence type="ECO:0000256" key="7">
    <source>
        <dbReference type="ARBA" id="ARBA00023224"/>
    </source>
</evidence>
<dbReference type="GO" id="GO:0005737">
    <property type="term" value="C:cytoplasm"/>
    <property type="evidence" value="ECO:0007669"/>
    <property type="project" value="TreeGrafter"/>
</dbReference>
<accession>A0AAZ3R9R7</accession>
<dbReference type="PANTHER" id="PTHR10218:SF233">
    <property type="entry name" value="GUANINE NUCLEOTIDE-BINDING PROTEIN G(OLF) SUBUNIT ALPHA"/>
    <property type="match status" value="1"/>
</dbReference>
<dbReference type="InterPro" id="IPR000367">
    <property type="entry name" value="Gprotein_alpha_S"/>
</dbReference>
<dbReference type="CDD" id="cd00066">
    <property type="entry name" value="G-alpha"/>
    <property type="match status" value="1"/>
</dbReference>
<dbReference type="GO" id="GO:0005834">
    <property type="term" value="C:heterotrimeric G-protein complex"/>
    <property type="evidence" value="ECO:0007669"/>
    <property type="project" value="TreeGrafter"/>
</dbReference>
<dbReference type="SMART" id="SM00275">
    <property type="entry name" value="G_alpha"/>
    <property type="match status" value="1"/>
</dbReference>
<feature type="binding site" evidence="8">
    <location>
        <begin position="267"/>
        <end position="270"/>
    </location>
    <ligand>
        <name>GTP</name>
        <dbReference type="ChEBI" id="CHEBI:37565"/>
    </ligand>
</feature>
<dbReference type="InterPro" id="IPR001019">
    <property type="entry name" value="Gprotein_alpha_su"/>
</dbReference>
<reference evidence="10" key="2">
    <citation type="submission" date="2025-08" db="UniProtKB">
        <authorList>
            <consortium name="Ensembl"/>
        </authorList>
    </citation>
    <scope>IDENTIFICATION</scope>
</reference>
<dbReference type="Gene3D" id="3.40.50.300">
    <property type="entry name" value="P-loop containing nucleotide triphosphate hydrolases"/>
    <property type="match status" value="1"/>
</dbReference>
<dbReference type="GO" id="GO:0001664">
    <property type="term" value="F:G protein-coupled receptor binding"/>
    <property type="evidence" value="ECO:0007669"/>
    <property type="project" value="TreeGrafter"/>
</dbReference>
<evidence type="ECO:0000256" key="2">
    <source>
        <dbReference type="ARBA" id="ARBA00022723"/>
    </source>
</evidence>
<keyword evidence="5 8" id="KW-0342">GTP-binding</keyword>
<dbReference type="SUPFAM" id="SSF47895">
    <property type="entry name" value="Transducin (alpha subunit), insertion domain"/>
    <property type="match status" value="1"/>
</dbReference>
<dbReference type="PRINTS" id="PR00443">
    <property type="entry name" value="GPROTEINAS"/>
</dbReference>
<evidence type="ECO:0000313" key="11">
    <source>
        <dbReference type="Proteomes" id="UP000694402"/>
    </source>
</evidence>
<keyword evidence="6" id="KW-0564">Palmitate</keyword>
<dbReference type="Gene3D" id="1.10.400.10">
    <property type="entry name" value="GI Alpha 1, domain 2-like"/>
    <property type="match status" value="1"/>
</dbReference>
<name>A0AAZ3R9R7_ONCTS</name>
<dbReference type="Proteomes" id="UP000694402">
    <property type="component" value="Unassembled WGS sequence"/>
</dbReference>
<dbReference type="InterPro" id="IPR027417">
    <property type="entry name" value="P-loop_NTPase"/>
</dbReference>
<evidence type="ECO:0000256" key="3">
    <source>
        <dbReference type="ARBA" id="ARBA00022741"/>
    </source>
</evidence>
<feature type="binding site" evidence="8">
    <location>
        <begin position="50"/>
        <end position="55"/>
    </location>
    <ligand>
        <name>GTP</name>
        <dbReference type="ChEBI" id="CHEBI:37565"/>
    </ligand>
</feature>
<evidence type="ECO:0000256" key="1">
    <source>
        <dbReference type="ARBA" id="ARBA00007172"/>
    </source>
</evidence>
<keyword evidence="4 9" id="KW-0460">Magnesium</keyword>
<dbReference type="GO" id="GO:0007606">
    <property type="term" value="P:sensory perception of chemical stimulus"/>
    <property type="evidence" value="ECO:0007669"/>
    <property type="project" value="TreeGrafter"/>
</dbReference>
<dbReference type="GO" id="GO:0031683">
    <property type="term" value="F:G-protein beta/gamma-subunit complex binding"/>
    <property type="evidence" value="ECO:0007669"/>
    <property type="project" value="InterPro"/>
</dbReference>
<dbReference type="GO" id="GO:0005525">
    <property type="term" value="F:GTP binding"/>
    <property type="evidence" value="ECO:0007669"/>
    <property type="project" value="UniProtKB-KW"/>
</dbReference>
<dbReference type="FunFam" id="3.40.50.300:FF:006178">
    <property type="entry name" value="Guanine nucleotide-binding protein G(s) subunit alpha isoforms short"/>
    <property type="match status" value="1"/>
</dbReference>
<gene>
    <name evidence="10" type="primary">GNAL</name>
</gene>
<dbReference type="AlphaFoldDB" id="A0AAZ3R9R7"/>
<dbReference type="InterPro" id="IPR011025">
    <property type="entry name" value="GproteinA_insert"/>
</dbReference>
<evidence type="ECO:0000256" key="9">
    <source>
        <dbReference type="PIRSR" id="PIRSR601019-2"/>
    </source>
</evidence>
<reference evidence="10" key="3">
    <citation type="submission" date="2025-09" db="UniProtKB">
        <authorList>
            <consortium name="Ensembl"/>
        </authorList>
    </citation>
    <scope>IDENTIFICATION</scope>
</reference>
<protein>
    <recommendedName>
        <fullName evidence="12">Guanine nucleotide-binding protein G(Olf) subunit alpha</fullName>
    </recommendedName>
</protein>
<dbReference type="SUPFAM" id="SSF52540">
    <property type="entry name" value="P-loop containing nucleoside triphosphate hydrolases"/>
    <property type="match status" value="1"/>
</dbReference>
<evidence type="ECO:0000313" key="10">
    <source>
        <dbReference type="Ensembl" id="ENSOTSP00005138317.1"/>
    </source>
</evidence>
<dbReference type="PRINTS" id="PR00318">
    <property type="entry name" value="GPROTEINA"/>
</dbReference>
<feature type="binding site" evidence="8">
    <location>
        <begin position="173"/>
        <end position="179"/>
    </location>
    <ligand>
        <name>GTP</name>
        <dbReference type="ChEBI" id="CHEBI:37565"/>
    </ligand>
</feature>
<dbReference type="GeneTree" id="ENSGT00940000155271"/>
<reference evidence="11" key="1">
    <citation type="journal article" date="2018" name="PLoS ONE">
        <title>Chinook salmon (Oncorhynchus tshawytscha) genome and transcriptome.</title>
        <authorList>
            <person name="Christensen K.A."/>
            <person name="Leong J.S."/>
            <person name="Sakhrani D."/>
            <person name="Biagi C.A."/>
            <person name="Minkley D.R."/>
            <person name="Withler R.E."/>
            <person name="Rondeau E.B."/>
            <person name="Koop B.F."/>
            <person name="Devlin R.H."/>
        </authorList>
    </citation>
    <scope>NUCLEOTIDE SEQUENCE [LARGE SCALE GENOMIC DNA]</scope>
</reference>
<evidence type="ECO:0000256" key="6">
    <source>
        <dbReference type="ARBA" id="ARBA00023139"/>
    </source>
</evidence>
<keyword evidence="11" id="KW-1185">Reference proteome</keyword>
<dbReference type="GO" id="GO:0003924">
    <property type="term" value="F:GTPase activity"/>
    <property type="evidence" value="ECO:0007669"/>
    <property type="project" value="InterPro"/>
</dbReference>
<keyword evidence="6" id="KW-0449">Lipoprotein</keyword>
<keyword evidence="2 9" id="KW-0479">Metal-binding</keyword>
<organism evidence="10 11">
    <name type="scientific">Oncorhynchus tshawytscha</name>
    <name type="common">Chinook salmon</name>
    <name type="synonym">Salmo tshawytscha</name>
    <dbReference type="NCBI Taxonomy" id="74940"/>
    <lineage>
        <taxon>Eukaryota</taxon>
        <taxon>Metazoa</taxon>
        <taxon>Chordata</taxon>
        <taxon>Craniata</taxon>
        <taxon>Vertebrata</taxon>
        <taxon>Euteleostomi</taxon>
        <taxon>Actinopterygii</taxon>
        <taxon>Neopterygii</taxon>
        <taxon>Teleostei</taxon>
        <taxon>Protacanthopterygii</taxon>
        <taxon>Salmoniformes</taxon>
        <taxon>Salmonidae</taxon>
        <taxon>Salmoninae</taxon>
        <taxon>Oncorhynchus</taxon>
    </lineage>
</organism>
<dbReference type="Ensembl" id="ENSOTST00005142999.1">
    <property type="protein sequence ID" value="ENSOTSP00005138317.1"/>
    <property type="gene ID" value="ENSOTSG00005063587.1"/>
</dbReference>
<proteinExistence type="inferred from homology"/>
<evidence type="ECO:0000256" key="8">
    <source>
        <dbReference type="PIRSR" id="PIRSR601019-1"/>
    </source>
</evidence>
<dbReference type="PROSITE" id="PS51882">
    <property type="entry name" value="G_ALPHA"/>
    <property type="match status" value="1"/>
</dbReference>
<sequence>MGCLGNSKTEDQRIDEKAQREANKKIEKLLQKERQAYKATHRLLLLGAGESGKSTIVKQMRILHVNGFNAEEKKQKIQDIRKNVKDAIVTIVSAMSTLKPPVSLANPEDQFRIEYIKSIEFFDHAKKLWDDEGVKACFERSNEYQLIDCAQYFLDRIDSVRQGDYTPTDQDLLRCRVLTSGIFETRFQVDKVNFHMFDVGGQRDERRKWIQCFNDVTAIIFVVASSSYNMVIREDNNTNRLREALDLFRSIWNNRWLRTISVILFLNKQDMLAEKVLAGKSKIEDYFPEYSPTLSVLQRLCLCFTITVSVSVLTATPEPGEDPKVTRAKFFIRDEFLRISTASGDGRHYCYPHFTCAVDTENIRRVFNDCRDIIQRMHLRQYELL</sequence>
<feature type="binding site" evidence="8">
    <location>
        <position position="357"/>
    </location>
    <ligand>
        <name>GTP</name>
        <dbReference type="ChEBI" id="CHEBI:37565"/>
    </ligand>
</feature>
<evidence type="ECO:0000256" key="4">
    <source>
        <dbReference type="ARBA" id="ARBA00022842"/>
    </source>
</evidence>
<evidence type="ECO:0008006" key="12">
    <source>
        <dbReference type="Google" id="ProtNLM"/>
    </source>
</evidence>
<dbReference type="FunFam" id="3.40.50.300:FF:000720">
    <property type="entry name" value="Guanine nucleotide-binding protein G(k) subunit alpha"/>
    <property type="match status" value="1"/>
</dbReference>
<comment type="similarity">
    <text evidence="1">Belongs to the G-alpha family. G(s) subfamily.</text>
</comment>
<feature type="binding site" evidence="9">
    <location>
        <position position="179"/>
    </location>
    <ligand>
        <name>Mg(2+)</name>
        <dbReference type="ChEBI" id="CHEBI:18420"/>
    </ligand>
</feature>
<dbReference type="PANTHER" id="PTHR10218">
    <property type="entry name" value="GTP-BINDING PROTEIN ALPHA SUBUNIT"/>
    <property type="match status" value="1"/>
</dbReference>
<dbReference type="GO" id="GO:0007191">
    <property type="term" value="P:adenylate cyclase-activating dopamine receptor signaling pathway"/>
    <property type="evidence" value="ECO:0007669"/>
    <property type="project" value="TreeGrafter"/>
</dbReference>
<dbReference type="Pfam" id="PF00503">
    <property type="entry name" value="G-alpha"/>
    <property type="match status" value="1"/>
</dbReference>
<dbReference type="FunFam" id="1.10.400.10:FF:000003">
    <property type="entry name" value="Guanine nucleotide-binding protein G(S) subunit alpha"/>
    <property type="match status" value="1"/>
</dbReference>
<feature type="binding site" evidence="8">
    <location>
        <begin position="198"/>
        <end position="202"/>
    </location>
    <ligand>
        <name>GTP</name>
        <dbReference type="ChEBI" id="CHEBI:37565"/>
    </ligand>
</feature>
<evidence type="ECO:0000256" key="5">
    <source>
        <dbReference type="ARBA" id="ARBA00023134"/>
    </source>
</evidence>
<dbReference type="GO" id="GO:0046872">
    <property type="term" value="F:metal ion binding"/>
    <property type="evidence" value="ECO:0007669"/>
    <property type="project" value="UniProtKB-KW"/>
</dbReference>
<keyword evidence="3 8" id="KW-0547">Nucleotide-binding</keyword>